<dbReference type="Gene3D" id="2.40.30.170">
    <property type="match status" value="1"/>
</dbReference>
<dbReference type="RefSeq" id="WP_198343307.1">
    <property type="nucleotide sequence ID" value="NZ_CP021425.1"/>
</dbReference>
<feature type="domain" description="Multidrug resistance protein MdtA-like barrel-sandwich hybrid" evidence="5">
    <location>
        <begin position="72"/>
        <end position="205"/>
    </location>
</feature>
<reference evidence="8 9" key="1">
    <citation type="submission" date="2017-05" db="EMBL/GenBank/DDBJ databases">
        <title>Genomic insights into alkan degradation activity of Oleiphilus messinensis.</title>
        <authorList>
            <person name="Kozyavkin S.A."/>
            <person name="Slesarev A.I."/>
            <person name="Golyshin P.N."/>
            <person name="Korzhenkov A."/>
            <person name="Golyshina O.N."/>
            <person name="Toshchakov S.V."/>
        </authorList>
    </citation>
    <scope>NUCLEOTIDE SEQUENCE [LARGE SCALE GENOMIC DNA]</scope>
    <source>
        <strain evidence="8 9">ME102</strain>
    </source>
</reference>
<feature type="coiled-coil region" evidence="3">
    <location>
        <begin position="112"/>
        <end position="156"/>
    </location>
</feature>
<gene>
    <name evidence="8" type="ORF">OLMES_2337</name>
</gene>
<name>A0A1Y0I842_9GAMM</name>
<dbReference type="Gene3D" id="1.10.287.470">
    <property type="entry name" value="Helix hairpin bin"/>
    <property type="match status" value="1"/>
</dbReference>
<evidence type="ECO:0000259" key="7">
    <source>
        <dbReference type="Pfam" id="PF25967"/>
    </source>
</evidence>
<dbReference type="GO" id="GO:0015721">
    <property type="term" value="P:bile acid and bile salt transport"/>
    <property type="evidence" value="ECO:0007669"/>
    <property type="project" value="TreeGrafter"/>
</dbReference>
<dbReference type="AlphaFoldDB" id="A0A1Y0I842"/>
<evidence type="ECO:0000313" key="8">
    <source>
        <dbReference type="EMBL" id="ARU56400.1"/>
    </source>
</evidence>
<comment type="subcellular location">
    <subcellularLocation>
        <location evidence="1">Cell inner membrane</location>
        <topology evidence="1">Lipid-anchor</topology>
    </subcellularLocation>
</comment>
<dbReference type="Gene3D" id="2.40.50.100">
    <property type="match status" value="1"/>
</dbReference>
<dbReference type="PANTHER" id="PTHR30158:SF3">
    <property type="entry name" value="MULTIDRUG EFFLUX PUMP SUBUNIT ACRA-RELATED"/>
    <property type="match status" value="1"/>
</dbReference>
<dbReference type="SUPFAM" id="SSF111369">
    <property type="entry name" value="HlyD-like secretion proteins"/>
    <property type="match status" value="1"/>
</dbReference>
<evidence type="ECO:0000259" key="6">
    <source>
        <dbReference type="Pfam" id="PF25944"/>
    </source>
</evidence>
<evidence type="ECO:0000313" key="9">
    <source>
        <dbReference type="Proteomes" id="UP000196027"/>
    </source>
</evidence>
<dbReference type="PANTHER" id="PTHR30158">
    <property type="entry name" value="ACRA/E-RELATED COMPONENT OF DRUG EFFLUX TRANSPORTER"/>
    <property type="match status" value="1"/>
</dbReference>
<comment type="similarity">
    <text evidence="2">Belongs to the membrane fusion protein (MFP) (TC 8.A.1) family.</text>
</comment>
<evidence type="ECO:0000256" key="2">
    <source>
        <dbReference type="ARBA" id="ARBA00009477"/>
    </source>
</evidence>
<dbReference type="GO" id="GO:0046677">
    <property type="term" value="P:response to antibiotic"/>
    <property type="evidence" value="ECO:0007669"/>
    <property type="project" value="TreeGrafter"/>
</dbReference>
<keyword evidence="3" id="KW-0175">Coiled coil</keyword>
<keyword evidence="9" id="KW-1185">Reference proteome</keyword>
<protein>
    <submittedName>
        <fullName evidence="8">RND superfamily HAE1 family efflux transporter membrane fusion subunit</fullName>
    </submittedName>
</protein>
<dbReference type="Pfam" id="PF25967">
    <property type="entry name" value="RND-MFP_C"/>
    <property type="match status" value="1"/>
</dbReference>
<dbReference type="EMBL" id="CP021425">
    <property type="protein sequence ID" value="ARU56400.1"/>
    <property type="molecule type" value="Genomic_DNA"/>
</dbReference>
<organism evidence="8 9">
    <name type="scientific">Oleiphilus messinensis</name>
    <dbReference type="NCBI Taxonomy" id="141451"/>
    <lineage>
        <taxon>Bacteria</taxon>
        <taxon>Pseudomonadati</taxon>
        <taxon>Pseudomonadota</taxon>
        <taxon>Gammaproteobacteria</taxon>
        <taxon>Oceanospirillales</taxon>
        <taxon>Oleiphilaceae</taxon>
        <taxon>Oleiphilus</taxon>
    </lineage>
</organism>
<evidence type="ECO:0000259" key="5">
    <source>
        <dbReference type="Pfam" id="PF25917"/>
    </source>
</evidence>
<dbReference type="GO" id="GO:0022857">
    <property type="term" value="F:transmembrane transporter activity"/>
    <property type="evidence" value="ECO:0007669"/>
    <property type="project" value="InterPro"/>
</dbReference>
<proteinExistence type="inferred from homology"/>
<dbReference type="InterPro" id="IPR058626">
    <property type="entry name" value="MdtA-like_b-barrel"/>
</dbReference>
<sequence>MRCIDQLNGVVCFRHIVWLRIALTSFLAPMFIASSVLSAAEAPVPSVVVSLVSTQDVTPQVSHVGRVEAVAKVEILARVEGILEERSFREGSVVQKGDLLFRLETENYRLIVDQKKAELAGAQASLKNAQADLTRKQSLRKKKAISQADLDSAEAAEASAQANVLLAAAALKRAELDLSYTEIHSPITGQISRSRFSVGNLVNEQSGALATVTGIDPIYVTIALSEKLLIDARRQGLDLENPPVAPFLTLSDGSKFDQPGRFDYLSPEVSLTTDTMTARAVFPNPDRILIPGQFVTVSVRQKAPVSAILVPQVAVQKDQKGFFVLVIGEDSKAQVRYVTPGDQVETNWVIKDGLVEGERIIVQGIQKVRPNMPVNAVVGE</sequence>
<dbReference type="InterPro" id="IPR006143">
    <property type="entry name" value="RND_pump_MFP"/>
</dbReference>
<dbReference type="Pfam" id="PF25944">
    <property type="entry name" value="Beta-barrel_RND"/>
    <property type="match status" value="1"/>
</dbReference>
<dbReference type="GO" id="GO:0005886">
    <property type="term" value="C:plasma membrane"/>
    <property type="evidence" value="ECO:0007669"/>
    <property type="project" value="UniProtKB-SubCell"/>
</dbReference>
<accession>A0A1Y0I842</accession>
<dbReference type="Gene3D" id="2.40.420.20">
    <property type="match status" value="1"/>
</dbReference>
<dbReference type="InterPro" id="IPR058625">
    <property type="entry name" value="MdtA-like_BSH"/>
</dbReference>
<dbReference type="KEGG" id="ome:OLMES_2337"/>
<dbReference type="Proteomes" id="UP000196027">
    <property type="component" value="Chromosome"/>
</dbReference>
<dbReference type="Pfam" id="PF25876">
    <property type="entry name" value="HH_MFP_RND"/>
    <property type="match status" value="1"/>
</dbReference>
<dbReference type="FunFam" id="2.40.420.20:FF:000001">
    <property type="entry name" value="Efflux RND transporter periplasmic adaptor subunit"/>
    <property type="match status" value="1"/>
</dbReference>
<dbReference type="NCBIfam" id="TIGR01730">
    <property type="entry name" value="RND_mfp"/>
    <property type="match status" value="1"/>
</dbReference>
<feature type="domain" description="Multidrug resistance protein MdtA-like alpha-helical hairpin" evidence="4">
    <location>
        <begin position="113"/>
        <end position="181"/>
    </location>
</feature>
<evidence type="ECO:0000256" key="3">
    <source>
        <dbReference type="SAM" id="Coils"/>
    </source>
</evidence>
<dbReference type="InterPro" id="IPR058624">
    <property type="entry name" value="MdtA-like_HH"/>
</dbReference>
<dbReference type="InterPro" id="IPR058627">
    <property type="entry name" value="MdtA-like_C"/>
</dbReference>
<dbReference type="Pfam" id="PF25917">
    <property type="entry name" value="BSH_RND"/>
    <property type="match status" value="1"/>
</dbReference>
<feature type="domain" description="Multidrug resistance protein MdtA-like C-terminal permuted SH3" evidence="7">
    <location>
        <begin position="307"/>
        <end position="367"/>
    </location>
</feature>
<evidence type="ECO:0000259" key="4">
    <source>
        <dbReference type="Pfam" id="PF25876"/>
    </source>
</evidence>
<feature type="domain" description="Multidrug resistance protein MdtA-like beta-barrel" evidence="6">
    <location>
        <begin position="217"/>
        <end position="300"/>
    </location>
</feature>
<evidence type="ECO:0000256" key="1">
    <source>
        <dbReference type="ARBA" id="ARBA00004519"/>
    </source>
</evidence>